<dbReference type="Pfam" id="PF00583">
    <property type="entry name" value="Acetyltransf_1"/>
    <property type="match status" value="1"/>
</dbReference>
<dbReference type="EMBL" id="STFG01000018">
    <property type="protein sequence ID" value="THT98734.1"/>
    <property type="molecule type" value="Genomic_DNA"/>
</dbReference>
<organism evidence="4 5">
    <name type="scientific">Lampropedia puyangensis</name>
    <dbReference type="NCBI Taxonomy" id="1330072"/>
    <lineage>
        <taxon>Bacteria</taxon>
        <taxon>Pseudomonadati</taxon>
        <taxon>Pseudomonadota</taxon>
        <taxon>Betaproteobacteria</taxon>
        <taxon>Burkholderiales</taxon>
        <taxon>Comamonadaceae</taxon>
        <taxon>Lampropedia</taxon>
    </lineage>
</organism>
<evidence type="ECO:0000313" key="5">
    <source>
        <dbReference type="Proteomes" id="UP000308917"/>
    </source>
</evidence>
<dbReference type="Gene3D" id="3.40.630.30">
    <property type="match status" value="1"/>
</dbReference>
<evidence type="ECO:0000259" key="3">
    <source>
        <dbReference type="PROSITE" id="PS51186"/>
    </source>
</evidence>
<accession>A0A4S8EXW7</accession>
<keyword evidence="1 4" id="KW-0808">Transferase</keyword>
<dbReference type="RefSeq" id="WP_136574341.1">
    <property type="nucleotide sequence ID" value="NZ_STFG01000018.1"/>
</dbReference>
<dbReference type="SUPFAM" id="SSF55729">
    <property type="entry name" value="Acyl-CoA N-acyltransferases (Nat)"/>
    <property type="match status" value="1"/>
</dbReference>
<protein>
    <submittedName>
        <fullName evidence="4">GNAT family N-acetyltransferase</fullName>
    </submittedName>
</protein>
<name>A0A4S8EXW7_9BURK</name>
<dbReference type="GO" id="GO:0016747">
    <property type="term" value="F:acyltransferase activity, transferring groups other than amino-acyl groups"/>
    <property type="evidence" value="ECO:0007669"/>
    <property type="project" value="InterPro"/>
</dbReference>
<proteinExistence type="predicted"/>
<keyword evidence="5" id="KW-1185">Reference proteome</keyword>
<comment type="caution">
    <text evidence="4">The sequence shown here is derived from an EMBL/GenBank/DDBJ whole genome shotgun (WGS) entry which is preliminary data.</text>
</comment>
<dbReference type="Proteomes" id="UP000308917">
    <property type="component" value="Unassembled WGS sequence"/>
</dbReference>
<evidence type="ECO:0000256" key="1">
    <source>
        <dbReference type="ARBA" id="ARBA00022679"/>
    </source>
</evidence>
<evidence type="ECO:0000256" key="2">
    <source>
        <dbReference type="ARBA" id="ARBA00023315"/>
    </source>
</evidence>
<dbReference type="OrthoDB" id="9796381at2"/>
<reference evidence="4 5" key="1">
    <citation type="journal article" date="2015" name="Antonie Van Leeuwenhoek">
        <title>Lampropedia puyangensis sp. nov., isolated from symptomatic bark of Populus ? euramericana canker and emended description of Lampropedia hyalina (Ehrenberg 1832) Lee et al. 2004.</title>
        <authorList>
            <person name="Li Y."/>
            <person name="Wang T."/>
            <person name="Piao C.G."/>
            <person name="Wang L.F."/>
            <person name="Tian G.Z."/>
            <person name="Zhu T.H."/>
            <person name="Guo M.W."/>
        </authorList>
    </citation>
    <scope>NUCLEOTIDE SEQUENCE [LARGE SCALE GENOMIC DNA]</scope>
    <source>
        <strain evidence="4 5">2-bin</strain>
    </source>
</reference>
<evidence type="ECO:0000313" key="4">
    <source>
        <dbReference type="EMBL" id="THT98734.1"/>
    </source>
</evidence>
<gene>
    <name evidence="4" type="ORF">E9531_13735</name>
</gene>
<dbReference type="PANTHER" id="PTHR43877">
    <property type="entry name" value="AMINOALKYLPHOSPHONATE N-ACETYLTRANSFERASE-RELATED-RELATED"/>
    <property type="match status" value="1"/>
</dbReference>
<dbReference type="CDD" id="cd04301">
    <property type="entry name" value="NAT_SF"/>
    <property type="match status" value="1"/>
</dbReference>
<dbReference type="AlphaFoldDB" id="A0A4S8EXW7"/>
<dbReference type="InterPro" id="IPR016181">
    <property type="entry name" value="Acyl_CoA_acyltransferase"/>
</dbReference>
<sequence length="187" mass="20341">MTITIRPLTTNDSMEALTTLLHTAYATLATQGWNFTAATQSAETTRERATQGQCFIAENGTKMVGTISIAPPKPANGRYLQDAVPELYADFSHAILAQLAVHPEARGQGIAERLLDCAEKWAHDHSFSAVALDTAEPATALRARYQRRGYSDAGHVQWSGKTYASVLMRKALHPHTATSLFEATSKP</sequence>
<dbReference type="PROSITE" id="PS51186">
    <property type="entry name" value="GNAT"/>
    <property type="match status" value="1"/>
</dbReference>
<dbReference type="InterPro" id="IPR050832">
    <property type="entry name" value="Bact_Acetyltransf"/>
</dbReference>
<dbReference type="InterPro" id="IPR000182">
    <property type="entry name" value="GNAT_dom"/>
</dbReference>
<feature type="domain" description="N-acetyltransferase" evidence="3">
    <location>
        <begin position="3"/>
        <end position="173"/>
    </location>
</feature>
<keyword evidence="2" id="KW-0012">Acyltransferase</keyword>